<evidence type="ECO:0000256" key="2">
    <source>
        <dbReference type="SAM" id="MobiDB-lite"/>
    </source>
</evidence>
<feature type="region of interest" description="Disordered" evidence="2">
    <location>
        <begin position="1"/>
        <end position="22"/>
    </location>
</feature>
<proteinExistence type="predicted"/>
<dbReference type="InterPro" id="IPR001878">
    <property type="entry name" value="Znf_CCHC"/>
</dbReference>
<dbReference type="AlphaFoldDB" id="A0A699GZ51"/>
<evidence type="ECO:0000259" key="3">
    <source>
        <dbReference type="PROSITE" id="PS50158"/>
    </source>
</evidence>
<keyword evidence="1" id="KW-0862">Zinc</keyword>
<name>A0A699GZ51_TANCI</name>
<dbReference type="PROSITE" id="PS50158">
    <property type="entry name" value="ZF_CCHC"/>
    <property type="match status" value="1"/>
</dbReference>
<feature type="compositionally biased region" description="Polar residues" evidence="2">
    <location>
        <begin position="1"/>
        <end position="15"/>
    </location>
</feature>
<protein>
    <recommendedName>
        <fullName evidence="3">CCHC-type domain-containing protein</fullName>
    </recommendedName>
</protein>
<evidence type="ECO:0000256" key="1">
    <source>
        <dbReference type="PROSITE-ProRule" id="PRU00047"/>
    </source>
</evidence>
<accession>A0A699GZ51</accession>
<keyword evidence="1" id="KW-0479">Metal-binding</keyword>
<reference evidence="4" key="1">
    <citation type="journal article" date="2019" name="Sci. Rep.">
        <title>Draft genome of Tanacetum cinerariifolium, the natural source of mosquito coil.</title>
        <authorList>
            <person name="Yamashiro T."/>
            <person name="Shiraishi A."/>
            <person name="Satake H."/>
            <person name="Nakayama K."/>
        </authorList>
    </citation>
    <scope>NUCLEOTIDE SEQUENCE</scope>
</reference>
<gene>
    <name evidence="4" type="ORF">Tci_177884</name>
</gene>
<dbReference type="GO" id="GO:0003676">
    <property type="term" value="F:nucleic acid binding"/>
    <property type="evidence" value="ECO:0007669"/>
    <property type="project" value="InterPro"/>
</dbReference>
<keyword evidence="1" id="KW-0863">Zinc-finger</keyword>
<dbReference type="GO" id="GO:0008270">
    <property type="term" value="F:zinc ion binding"/>
    <property type="evidence" value="ECO:0007669"/>
    <property type="project" value="UniProtKB-KW"/>
</dbReference>
<sequence>MSTSSAHQQSLTDAGSETRPPMLEGGSYIPWIDRESRFNIEFDQFSAEPIELVMLVYNRFAQCYNCNKKGQYARNCLKPRVQDYKYFMKQMLLAKKDEARIILYNEQSDFLLANTVQMEELEELSANICMMAIIQPANVDFDEGPSYDSAFISEVQTPSTSYMNDDHDQTYPEQPKIIKSTIGNDQINNNIIFDDPNVKVNTGNVDHDKFIHDLCELEQLARNAYKETEKQQVIANKVKQQIVVLTKQLEKYKERV</sequence>
<organism evidence="4">
    <name type="scientific">Tanacetum cinerariifolium</name>
    <name type="common">Dalmatian daisy</name>
    <name type="synonym">Chrysanthemum cinerariifolium</name>
    <dbReference type="NCBI Taxonomy" id="118510"/>
    <lineage>
        <taxon>Eukaryota</taxon>
        <taxon>Viridiplantae</taxon>
        <taxon>Streptophyta</taxon>
        <taxon>Embryophyta</taxon>
        <taxon>Tracheophyta</taxon>
        <taxon>Spermatophyta</taxon>
        <taxon>Magnoliopsida</taxon>
        <taxon>eudicotyledons</taxon>
        <taxon>Gunneridae</taxon>
        <taxon>Pentapetalae</taxon>
        <taxon>asterids</taxon>
        <taxon>campanulids</taxon>
        <taxon>Asterales</taxon>
        <taxon>Asteraceae</taxon>
        <taxon>Asteroideae</taxon>
        <taxon>Anthemideae</taxon>
        <taxon>Anthemidinae</taxon>
        <taxon>Tanacetum</taxon>
    </lineage>
</organism>
<evidence type="ECO:0000313" key="4">
    <source>
        <dbReference type="EMBL" id="GEW05908.1"/>
    </source>
</evidence>
<comment type="caution">
    <text evidence="4">The sequence shown here is derived from an EMBL/GenBank/DDBJ whole genome shotgun (WGS) entry which is preliminary data.</text>
</comment>
<dbReference type="EMBL" id="BKCJ010043640">
    <property type="protein sequence ID" value="GEW05908.1"/>
    <property type="molecule type" value="Genomic_DNA"/>
</dbReference>
<feature type="domain" description="CCHC-type" evidence="3">
    <location>
        <begin position="63"/>
        <end position="76"/>
    </location>
</feature>